<keyword evidence="4" id="KW-1185">Reference proteome</keyword>
<comment type="caution">
    <text evidence="3">The sequence shown here is derived from an EMBL/GenBank/DDBJ whole genome shotgun (WGS) entry which is preliminary data.</text>
</comment>
<organism evidence="3 4">
    <name type="scientific">Coptis chinensis</name>
    <dbReference type="NCBI Taxonomy" id="261450"/>
    <lineage>
        <taxon>Eukaryota</taxon>
        <taxon>Viridiplantae</taxon>
        <taxon>Streptophyta</taxon>
        <taxon>Embryophyta</taxon>
        <taxon>Tracheophyta</taxon>
        <taxon>Spermatophyta</taxon>
        <taxon>Magnoliopsida</taxon>
        <taxon>Ranunculales</taxon>
        <taxon>Ranunculaceae</taxon>
        <taxon>Coptidoideae</taxon>
        <taxon>Coptis</taxon>
    </lineage>
</organism>
<dbReference type="PANTHER" id="PTHR33270">
    <property type="entry name" value="BNAC05G50380D PROTEIN"/>
    <property type="match status" value="1"/>
</dbReference>
<dbReference type="InterPro" id="IPR055482">
    <property type="entry name" value="DUF7054"/>
</dbReference>
<gene>
    <name evidence="3" type="ORF">IFM89_023005</name>
</gene>
<name>A0A835M695_9MAGN</name>
<sequence>MSEHSDPSRRSRKTTSRNHHRVKPPNPNISSFRRRTFTTRRLKHLKPIKHDLLRCKSEPILLSWTIGVVFYGDDDSSKFNGVPQTQSCANIFAPVSPLPSNSERYNKDAKVVVNVTVEGSPGPVKTLVKLGASVEDTIKLVVDKYSEEGRSPQIGRDGVSSFELHQSHFSLESLSKKGTIGDVGSRSFYLRKSCSGRSSNEGGISQLDSFSSTTGMVSVKSSTPPASPFTFMSTFISRKISKIGRRMSNLWKVLVCSR</sequence>
<dbReference type="EMBL" id="JADFTS010000003">
    <property type="protein sequence ID" value="KAF9615354.1"/>
    <property type="molecule type" value="Genomic_DNA"/>
</dbReference>
<dbReference type="PANTHER" id="PTHR33270:SF6">
    <property type="entry name" value="OS02G0448600 PROTEIN"/>
    <property type="match status" value="1"/>
</dbReference>
<protein>
    <recommendedName>
        <fullName evidence="2">DUF7054 domain-containing protein</fullName>
    </recommendedName>
</protein>
<evidence type="ECO:0000313" key="4">
    <source>
        <dbReference type="Proteomes" id="UP000631114"/>
    </source>
</evidence>
<reference evidence="3 4" key="1">
    <citation type="submission" date="2020-10" db="EMBL/GenBank/DDBJ databases">
        <title>The Coptis chinensis genome and diversification of protoberbering-type alkaloids.</title>
        <authorList>
            <person name="Wang B."/>
            <person name="Shu S."/>
            <person name="Song C."/>
            <person name="Liu Y."/>
        </authorList>
    </citation>
    <scope>NUCLEOTIDE SEQUENCE [LARGE SCALE GENOMIC DNA]</scope>
    <source>
        <strain evidence="3">HL-2020</strain>
        <tissue evidence="3">Leaf</tissue>
    </source>
</reference>
<feature type="domain" description="DUF7054" evidence="2">
    <location>
        <begin position="107"/>
        <end position="191"/>
    </location>
</feature>
<dbReference type="InterPro" id="IPR040358">
    <property type="entry name" value="At4g22758-like"/>
</dbReference>
<dbReference type="OrthoDB" id="1885101at2759"/>
<proteinExistence type="predicted"/>
<dbReference type="AlphaFoldDB" id="A0A835M695"/>
<feature type="region of interest" description="Disordered" evidence="1">
    <location>
        <begin position="1"/>
        <end position="35"/>
    </location>
</feature>
<accession>A0A835M695</accession>
<evidence type="ECO:0000259" key="2">
    <source>
        <dbReference type="Pfam" id="PF23156"/>
    </source>
</evidence>
<dbReference type="Pfam" id="PF23156">
    <property type="entry name" value="DUF7054"/>
    <property type="match status" value="1"/>
</dbReference>
<feature type="compositionally biased region" description="Basic residues" evidence="1">
    <location>
        <begin position="10"/>
        <end position="23"/>
    </location>
</feature>
<evidence type="ECO:0000256" key="1">
    <source>
        <dbReference type="SAM" id="MobiDB-lite"/>
    </source>
</evidence>
<evidence type="ECO:0000313" key="3">
    <source>
        <dbReference type="EMBL" id="KAF9615354.1"/>
    </source>
</evidence>
<dbReference type="Proteomes" id="UP000631114">
    <property type="component" value="Unassembled WGS sequence"/>
</dbReference>